<gene>
    <name evidence="1" type="ORF">E2C01_020299</name>
</gene>
<accession>A0A5B7E1C5</accession>
<dbReference type="AlphaFoldDB" id="A0A5B7E1C5"/>
<protein>
    <submittedName>
        <fullName evidence="1">Uncharacterized protein</fullName>
    </submittedName>
</protein>
<dbReference type="EMBL" id="VSRR010001698">
    <property type="protein sequence ID" value="MPC27137.1"/>
    <property type="molecule type" value="Genomic_DNA"/>
</dbReference>
<reference evidence="1 2" key="1">
    <citation type="submission" date="2019-05" db="EMBL/GenBank/DDBJ databases">
        <title>Another draft genome of Portunus trituberculatus and its Hox gene families provides insights of decapod evolution.</title>
        <authorList>
            <person name="Jeong J.-H."/>
            <person name="Song I."/>
            <person name="Kim S."/>
            <person name="Choi T."/>
            <person name="Kim D."/>
            <person name="Ryu S."/>
            <person name="Kim W."/>
        </authorList>
    </citation>
    <scope>NUCLEOTIDE SEQUENCE [LARGE SCALE GENOMIC DNA]</scope>
    <source>
        <tissue evidence="1">Muscle</tissue>
    </source>
</reference>
<organism evidence="1 2">
    <name type="scientific">Portunus trituberculatus</name>
    <name type="common">Swimming crab</name>
    <name type="synonym">Neptunus trituberculatus</name>
    <dbReference type="NCBI Taxonomy" id="210409"/>
    <lineage>
        <taxon>Eukaryota</taxon>
        <taxon>Metazoa</taxon>
        <taxon>Ecdysozoa</taxon>
        <taxon>Arthropoda</taxon>
        <taxon>Crustacea</taxon>
        <taxon>Multicrustacea</taxon>
        <taxon>Malacostraca</taxon>
        <taxon>Eumalacostraca</taxon>
        <taxon>Eucarida</taxon>
        <taxon>Decapoda</taxon>
        <taxon>Pleocyemata</taxon>
        <taxon>Brachyura</taxon>
        <taxon>Eubrachyura</taxon>
        <taxon>Portunoidea</taxon>
        <taxon>Portunidae</taxon>
        <taxon>Portuninae</taxon>
        <taxon>Portunus</taxon>
    </lineage>
</organism>
<name>A0A5B7E1C5_PORTR</name>
<proteinExistence type="predicted"/>
<keyword evidence="2" id="KW-1185">Reference proteome</keyword>
<dbReference type="Proteomes" id="UP000324222">
    <property type="component" value="Unassembled WGS sequence"/>
</dbReference>
<comment type="caution">
    <text evidence="1">The sequence shown here is derived from an EMBL/GenBank/DDBJ whole genome shotgun (WGS) entry which is preliminary data.</text>
</comment>
<evidence type="ECO:0000313" key="1">
    <source>
        <dbReference type="EMBL" id="MPC27137.1"/>
    </source>
</evidence>
<sequence length="47" mass="5076">MKISGNQTAANLVIYKALSSPFSQLPMYRFDDRITGNTGIPAGGVHH</sequence>
<evidence type="ECO:0000313" key="2">
    <source>
        <dbReference type="Proteomes" id="UP000324222"/>
    </source>
</evidence>